<evidence type="ECO:0000256" key="1">
    <source>
        <dbReference type="SAM" id="Coils"/>
    </source>
</evidence>
<dbReference type="InterPro" id="IPR013097">
    <property type="entry name" value="Dabb"/>
</dbReference>
<dbReference type="SUPFAM" id="SSF54909">
    <property type="entry name" value="Dimeric alpha+beta barrel"/>
    <property type="match status" value="1"/>
</dbReference>
<reference evidence="3" key="1">
    <citation type="journal article" date="2020" name="mSystems">
        <title>Genome- and Community-Level Interaction Insights into Carbon Utilization and Element Cycling Functions of Hydrothermarchaeota in Hydrothermal Sediment.</title>
        <authorList>
            <person name="Zhou Z."/>
            <person name="Liu Y."/>
            <person name="Xu W."/>
            <person name="Pan J."/>
            <person name="Luo Z.H."/>
            <person name="Li M."/>
        </authorList>
    </citation>
    <scope>NUCLEOTIDE SEQUENCE [LARGE SCALE GENOMIC DNA]</scope>
    <source>
        <strain evidence="3">SpSt-1217</strain>
    </source>
</reference>
<comment type="caution">
    <text evidence="3">The sequence shown here is derived from an EMBL/GenBank/DDBJ whole genome shotgun (WGS) entry which is preliminary data.</text>
</comment>
<dbReference type="EMBL" id="DSDK01000202">
    <property type="protein sequence ID" value="HDR50685.1"/>
    <property type="molecule type" value="Genomic_DNA"/>
</dbReference>
<dbReference type="SMART" id="SM00886">
    <property type="entry name" value="Dabb"/>
    <property type="match status" value="1"/>
</dbReference>
<dbReference type="InterPro" id="IPR011008">
    <property type="entry name" value="Dimeric_a/b-barrel"/>
</dbReference>
<accession>A0A831LJJ3</accession>
<proteinExistence type="predicted"/>
<dbReference type="Pfam" id="PF07876">
    <property type="entry name" value="Dabb"/>
    <property type="match status" value="1"/>
</dbReference>
<sequence>MVNHIVLFKLKEFPGEQKKEVIAELKEMLENLQQKITEVKYIEVGANYETDSKSFDLALISHFESLEDLDAYRVHPEHLKVVERIKEKTVDRAAVDYFF</sequence>
<dbReference type="PROSITE" id="PS51502">
    <property type="entry name" value="S_R_A_B_BARREL"/>
    <property type="match status" value="1"/>
</dbReference>
<dbReference type="Gene3D" id="3.30.70.100">
    <property type="match status" value="1"/>
</dbReference>
<dbReference type="Proteomes" id="UP000886047">
    <property type="component" value="Unassembled WGS sequence"/>
</dbReference>
<feature type="coiled-coil region" evidence="1">
    <location>
        <begin position="15"/>
        <end position="42"/>
    </location>
</feature>
<gene>
    <name evidence="3" type="ORF">ENN90_03565</name>
</gene>
<dbReference type="AlphaFoldDB" id="A0A831LJJ3"/>
<evidence type="ECO:0000313" key="3">
    <source>
        <dbReference type="EMBL" id="HDR50685.1"/>
    </source>
</evidence>
<dbReference type="PANTHER" id="PTHR37832:SF1">
    <property type="entry name" value="STRESS-RESPONSE A_B BARREL DOMAIN-CONTAINING PROTEIN"/>
    <property type="match status" value="1"/>
</dbReference>
<keyword evidence="1" id="KW-0175">Coiled coil</keyword>
<dbReference type="PANTHER" id="PTHR37832">
    <property type="entry name" value="BLL2683 PROTEIN"/>
    <property type="match status" value="1"/>
</dbReference>
<feature type="domain" description="Stress-response A/B barrel" evidence="2">
    <location>
        <begin position="2"/>
        <end position="97"/>
    </location>
</feature>
<name>A0A831LJJ3_9BACT</name>
<protein>
    <submittedName>
        <fullName evidence="3">Dabb family protein</fullName>
    </submittedName>
</protein>
<organism evidence="3">
    <name type="scientific">Mariniphaga anaerophila</name>
    <dbReference type="NCBI Taxonomy" id="1484053"/>
    <lineage>
        <taxon>Bacteria</taxon>
        <taxon>Pseudomonadati</taxon>
        <taxon>Bacteroidota</taxon>
        <taxon>Bacteroidia</taxon>
        <taxon>Marinilabiliales</taxon>
        <taxon>Prolixibacteraceae</taxon>
        <taxon>Mariniphaga</taxon>
    </lineage>
</organism>
<evidence type="ECO:0000259" key="2">
    <source>
        <dbReference type="PROSITE" id="PS51502"/>
    </source>
</evidence>